<organism evidence="6 7">
    <name type="scientific">Microbacterium murale</name>
    <dbReference type="NCBI Taxonomy" id="1081040"/>
    <lineage>
        <taxon>Bacteria</taxon>
        <taxon>Bacillati</taxon>
        <taxon>Actinomycetota</taxon>
        <taxon>Actinomycetes</taxon>
        <taxon>Micrococcales</taxon>
        <taxon>Microbacteriaceae</taxon>
        <taxon>Microbacterium</taxon>
    </lineage>
</organism>
<dbReference type="InterPro" id="IPR036390">
    <property type="entry name" value="WH_DNA-bd_sf"/>
</dbReference>
<keyword evidence="2" id="KW-0238">DNA-binding</keyword>
<dbReference type="Gene3D" id="3.30.450.40">
    <property type="match status" value="1"/>
</dbReference>
<dbReference type="Gene3D" id="1.10.10.10">
    <property type="entry name" value="Winged helix-like DNA-binding domain superfamily/Winged helix DNA-binding domain"/>
    <property type="match status" value="1"/>
</dbReference>
<dbReference type="PANTHER" id="PTHR30136:SF24">
    <property type="entry name" value="HTH-TYPE TRANSCRIPTIONAL REPRESSOR ALLR"/>
    <property type="match status" value="1"/>
</dbReference>
<dbReference type="PANTHER" id="PTHR30136">
    <property type="entry name" value="HELIX-TURN-HELIX TRANSCRIPTIONAL REGULATOR, ICLR FAMILY"/>
    <property type="match status" value="1"/>
</dbReference>
<dbReference type="SMART" id="SM00346">
    <property type="entry name" value="HTH_ICLR"/>
    <property type="match status" value="1"/>
</dbReference>
<dbReference type="RefSeq" id="WP_188434919.1">
    <property type="nucleotide sequence ID" value="NZ_BMCM01000001.1"/>
</dbReference>
<dbReference type="InterPro" id="IPR036388">
    <property type="entry name" value="WH-like_DNA-bd_sf"/>
</dbReference>
<protein>
    <submittedName>
        <fullName evidence="6">IclR family transcriptional regulator</fullName>
    </submittedName>
</protein>
<evidence type="ECO:0000256" key="1">
    <source>
        <dbReference type="ARBA" id="ARBA00023015"/>
    </source>
</evidence>
<evidence type="ECO:0000313" key="6">
    <source>
        <dbReference type="EMBL" id="GGD64397.1"/>
    </source>
</evidence>
<sequence length="243" mass="26502">MSQSVERAAAILDSLADEPKAVSPLAVEFGIHRSTMFRELQTLQKVGFVRRRDDGTYAVAFRLAVLGAAALEDVALKEAAHVPVRQLHRVVGNTVHVAGLVGDEIFYVDKVEDPRRVRLYSRIGSPVHPNRSAVGKAILAELPQKRRDDVLAGADWTRHTAQTLTTRAELDAELEKTAARGWAVDQGEFEEIVNCVAVPITTPAGVVGAVSITALRMIHDLTHLEGHVPLLRQAAEQIAHALR</sequence>
<gene>
    <name evidence="6" type="ORF">GCM10007269_04590</name>
</gene>
<dbReference type="PROSITE" id="PS51078">
    <property type="entry name" value="ICLR_ED"/>
    <property type="match status" value="1"/>
</dbReference>
<accession>A0ABQ1RB04</accession>
<dbReference type="Pfam" id="PF01614">
    <property type="entry name" value="IclR_C"/>
    <property type="match status" value="1"/>
</dbReference>
<evidence type="ECO:0000259" key="5">
    <source>
        <dbReference type="PROSITE" id="PS51078"/>
    </source>
</evidence>
<dbReference type="InterPro" id="IPR029016">
    <property type="entry name" value="GAF-like_dom_sf"/>
</dbReference>
<dbReference type="EMBL" id="BMCM01000001">
    <property type="protein sequence ID" value="GGD64397.1"/>
    <property type="molecule type" value="Genomic_DNA"/>
</dbReference>
<keyword evidence="1" id="KW-0805">Transcription regulation</keyword>
<evidence type="ECO:0000259" key="4">
    <source>
        <dbReference type="PROSITE" id="PS51077"/>
    </source>
</evidence>
<reference evidence="7" key="1">
    <citation type="journal article" date="2019" name="Int. J. Syst. Evol. Microbiol.">
        <title>The Global Catalogue of Microorganisms (GCM) 10K type strain sequencing project: providing services to taxonomists for standard genome sequencing and annotation.</title>
        <authorList>
            <consortium name="The Broad Institute Genomics Platform"/>
            <consortium name="The Broad Institute Genome Sequencing Center for Infectious Disease"/>
            <person name="Wu L."/>
            <person name="Ma J."/>
        </authorList>
    </citation>
    <scope>NUCLEOTIDE SEQUENCE [LARGE SCALE GENOMIC DNA]</scope>
    <source>
        <strain evidence="7">CCM 7640</strain>
    </source>
</reference>
<proteinExistence type="predicted"/>
<keyword evidence="7" id="KW-1185">Reference proteome</keyword>
<keyword evidence="3" id="KW-0804">Transcription</keyword>
<dbReference type="InterPro" id="IPR050707">
    <property type="entry name" value="HTH_MetabolicPath_Reg"/>
</dbReference>
<evidence type="ECO:0000313" key="7">
    <source>
        <dbReference type="Proteomes" id="UP000629365"/>
    </source>
</evidence>
<comment type="caution">
    <text evidence="6">The sequence shown here is derived from an EMBL/GenBank/DDBJ whole genome shotgun (WGS) entry which is preliminary data.</text>
</comment>
<dbReference type="SUPFAM" id="SSF55781">
    <property type="entry name" value="GAF domain-like"/>
    <property type="match status" value="1"/>
</dbReference>
<dbReference type="Pfam" id="PF09339">
    <property type="entry name" value="HTH_IclR"/>
    <property type="match status" value="1"/>
</dbReference>
<name>A0ABQ1RB04_9MICO</name>
<feature type="domain" description="HTH iclR-type" evidence="4">
    <location>
        <begin position="2"/>
        <end position="61"/>
    </location>
</feature>
<feature type="domain" description="IclR-ED" evidence="5">
    <location>
        <begin position="62"/>
        <end position="243"/>
    </location>
</feature>
<dbReference type="InterPro" id="IPR005471">
    <property type="entry name" value="Tscrpt_reg_IclR_N"/>
</dbReference>
<evidence type="ECO:0000256" key="3">
    <source>
        <dbReference type="ARBA" id="ARBA00023163"/>
    </source>
</evidence>
<dbReference type="InterPro" id="IPR014757">
    <property type="entry name" value="Tscrpt_reg_IclR_C"/>
</dbReference>
<dbReference type="Proteomes" id="UP000629365">
    <property type="component" value="Unassembled WGS sequence"/>
</dbReference>
<evidence type="ECO:0000256" key="2">
    <source>
        <dbReference type="ARBA" id="ARBA00023125"/>
    </source>
</evidence>
<dbReference type="PROSITE" id="PS51077">
    <property type="entry name" value="HTH_ICLR"/>
    <property type="match status" value="1"/>
</dbReference>
<dbReference type="SUPFAM" id="SSF46785">
    <property type="entry name" value="Winged helix' DNA-binding domain"/>
    <property type="match status" value="1"/>
</dbReference>